<feature type="transmembrane region" description="Helical" evidence="6">
    <location>
        <begin position="184"/>
        <end position="205"/>
    </location>
</feature>
<dbReference type="InterPro" id="IPR032808">
    <property type="entry name" value="DoxX"/>
</dbReference>
<feature type="transmembrane region" description="Helical" evidence="6">
    <location>
        <begin position="241"/>
        <end position="264"/>
    </location>
</feature>
<accession>A0ABT7FRE4</accession>
<organism evidence="7 8">
    <name type="scientific">Corynebacterium accolens</name>
    <dbReference type="NCBI Taxonomy" id="38284"/>
    <lineage>
        <taxon>Bacteria</taxon>
        <taxon>Bacillati</taxon>
        <taxon>Actinomycetota</taxon>
        <taxon>Actinomycetes</taxon>
        <taxon>Mycobacteriales</taxon>
        <taxon>Corynebacteriaceae</taxon>
        <taxon>Corynebacterium</taxon>
    </lineage>
</organism>
<dbReference type="RefSeq" id="WP_284609245.1">
    <property type="nucleotide sequence ID" value="NZ_JASNTZ010000003.1"/>
</dbReference>
<keyword evidence="8" id="KW-1185">Reference proteome</keyword>
<evidence type="ECO:0000256" key="6">
    <source>
        <dbReference type="SAM" id="Phobius"/>
    </source>
</evidence>
<keyword evidence="2 6" id="KW-0812">Transmembrane</keyword>
<sequence>MSDKQQPDKANPLDEDLNVPAYDSTQRDNPDVFARAGRAEPQEIRPQNQEAAETEVLSNPAASGTTQEESQRSTGEETAVLDPASYGAAPAAATQTEGIAPENAGLTPEEQAEQERKLQQEQEDKEGYKRYGRRGTIDFGLFFVRLAVSAYLIVAGVATFFSLGDGSGVSVLESDYSQYAWGDSFALAVPTVQLIAGAFLLLGLISPLAAMLGLVVTGFSALHELTQSGAGLQVFDWPDSVWLSLVLFVIAIGLQFTGPGFISLDFGRSWARRPLGTSWVFVVVGIAILVAVWFFGAAINPIA</sequence>
<evidence type="ECO:0000256" key="3">
    <source>
        <dbReference type="ARBA" id="ARBA00022989"/>
    </source>
</evidence>
<comment type="subcellular location">
    <subcellularLocation>
        <location evidence="1">Membrane</location>
        <topology evidence="1">Multi-pass membrane protein</topology>
    </subcellularLocation>
</comment>
<name>A0ABT7FRE4_9CORY</name>
<dbReference type="EMBL" id="JASNUO010000009">
    <property type="protein sequence ID" value="MDK4248174.1"/>
    <property type="molecule type" value="Genomic_DNA"/>
</dbReference>
<evidence type="ECO:0000313" key="7">
    <source>
        <dbReference type="EMBL" id="MDK4248174.1"/>
    </source>
</evidence>
<evidence type="ECO:0000256" key="2">
    <source>
        <dbReference type="ARBA" id="ARBA00022692"/>
    </source>
</evidence>
<keyword evidence="4 6" id="KW-0472">Membrane</keyword>
<evidence type="ECO:0000256" key="4">
    <source>
        <dbReference type="ARBA" id="ARBA00023136"/>
    </source>
</evidence>
<gene>
    <name evidence="7" type="ORF">QPX34_09130</name>
</gene>
<dbReference type="Proteomes" id="UP001239414">
    <property type="component" value="Unassembled WGS sequence"/>
</dbReference>
<reference evidence="7 8" key="1">
    <citation type="submission" date="2023-05" db="EMBL/GenBank/DDBJ databases">
        <title>Metabolic capabilities are highly conserved among human nasal-associated Corynebacterium species in pangenomic analyses.</title>
        <authorList>
            <person name="Tran T.H."/>
            <person name="Roberts A.Q."/>
            <person name="Escapa I.F."/>
            <person name="Gao W."/>
            <person name="Conlan S."/>
            <person name="Kong H."/>
            <person name="Segre J.A."/>
            <person name="Kelly M.S."/>
            <person name="Lemon K.P."/>
        </authorList>
    </citation>
    <scope>NUCLEOTIDE SEQUENCE [LARGE SCALE GENOMIC DNA]</scope>
    <source>
        <strain evidence="7 8">KPL3802</strain>
    </source>
</reference>
<comment type="caution">
    <text evidence="7">The sequence shown here is derived from an EMBL/GenBank/DDBJ whole genome shotgun (WGS) entry which is preliminary data.</text>
</comment>
<evidence type="ECO:0000256" key="5">
    <source>
        <dbReference type="SAM" id="MobiDB-lite"/>
    </source>
</evidence>
<proteinExistence type="predicted"/>
<feature type="compositionally biased region" description="Basic and acidic residues" evidence="5">
    <location>
        <begin position="113"/>
        <end position="129"/>
    </location>
</feature>
<feature type="region of interest" description="Disordered" evidence="5">
    <location>
        <begin position="1"/>
        <end position="78"/>
    </location>
</feature>
<keyword evidence="3 6" id="KW-1133">Transmembrane helix</keyword>
<evidence type="ECO:0000313" key="8">
    <source>
        <dbReference type="Proteomes" id="UP001239414"/>
    </source>
</evidence>
<feature type="transmembrane region" description="Helical" evidence="6">
    <location>
        <begin position="139"/>
        <end position="164"/>
    </location>
</feature>
<protein>
    <submittedName>
        <fullName evidence="7">DoxX family protein</fullName>
    </submittedName>
</protein>
<feature type="compositionally biased region" description="Polar residues" evidence="5">
    <location>
        <begin position="45"/>
        <end position="68"/>
    </location>
</feature>
<feature type="region of interest" description="Disordered" evidence="5">
    <location>
        <begin position="106"/>
        <end position="129"/>
    </location>
</feature>
<dbReference type="Pfam" id="PF07681">
    <property type="entry name" value="DoxX"/>
    <property type="match status" value="1"/>
</dbReference>
<feature type="transmembrane region" description="Helical" evidence="6">
    <location>
        <begin position="276"/>
        <end position="299"/>
    </location>
</feature>
<evidence type="ECO:0000256" key="1">
    <source>
        <dbReference type="ARBA" id="ARBA00004141"/>
    </source>
</evidence>